<evidence type="ECO:0000256" key="8">
    <source>
        <dbReference type="ARBA" id="ARBA00022842"/>
    </source>
</evidence>
<evidence type="ECO:0000256" key="2">
    <source>
        <dbReference type="ARBA" id="ARBA00001946"/>
    </source>
</evidence>
<dbReference type="PRINTS" id="PR01159">
    <property type="entry name" value="DNAGYRASEB"/>
</dbReference>
<dbReference type="Pfam" id="PF02518">
    <property type="entry name" value="HATPase_c"/>
    <property type="match status" value="1"/>
</dbReference>
<dbReference type="InterPro" id="IPR002288">
    <property type="entry name" value="DNA_gyrase_B_C"/>
</dbReference>
<dbReference type="Gene3D" id="3.30.230.10">
    <property type="match status" value="1"/>
</dbReference>
<evidence type="ECO:0000256" key="10">
    <source>
        <dbReference type="ARBA" id="ARBA00023125"/>
    </source>
</evidence>
<dbReference type="InterPro" id="IPR006171">
    <property type="entry name" value="TOPRIM_dom"/>
</dbReference>
<dbReference type="InterPro" id="IPR001241">
    <property type="entry name" value="Topo_IIA"/>
</dbReference>
<evidence type="ECO:0000256" key="5">
    <source>
        <dbReference type="ARBA" id="ARBA00022723"/>
    </source>
</evidence>
<proteinExistence type="inferred from homology"/>
<accession>A0ABT0NLH8</accession>
<dbReference type="CDD" id="cd00822">
    <property type="entry name" value="TopoII_Trans_DNA_gyrase"/>
    <property type="match status" value="1"/>
</dbReference>
<dbReference type="InterPro" id="IPR013759">
    <property type="entry name" value="Topo_IIA_B_C"/>
</dbReference>
<keyword evidence="9" id="KW-0799">Topoisomerase</keyword>
<dbReference type="Gene3D" id="3.40.50.670">
    <property type="match status" value="1"/>
</dbReference>
<dbReference type="PANTHER" id="PTHR45866">
    <property type="entry name" value="DNA GYRASE/TOPOISOMERASE SUBUNIT B"/>
    <property type="match status" value="1"/>
</dbReference>
<keyword evidence="6" id="KW-0547">Nucleotide-binding</keyword>
<evidence type="ECO:0000256" key="4">
    <source>
        <dbReference type="ARBA" id="ARBA00012895"/>
    </source>
</evidence>
<comment type="cofactor">
    <cofactor evidence="2">
        <name>Mg(2+)</name>
        <dbReference type="ChEBI" id="CHEBI:18420"/>
    </cofactor>
</comment>
<reference evidence="13 14" key="1">
    <citation type="submission" date="2022-05" db="EMBL/GenBank/DDBJ databases">
        <title>Genome Resource of Streptomyces lavenduligriseus GA1-1, a Strain with Broad-Spectrum Antifungal Activity against Phytopathogenic Fungi.</title>
        <authorList>
            <person name="Qi D."/>
        </authorList>
    </citation>
    <scope>NUCLEOTIDE SEQUENCE [LARGE SCALE GENOMIC DNA]</scope>
    <source>
        <strain evidence="13 14">GA1-1</strain>
    </source>
</reference>
<dbReference type="PRINTS" id="PR00418">
    <property type="entry name" value="TPI2FAMILY"/>
</dbReference>
<protein>
    <recommendedName>
        <fullName evidence="4">DNA topoisomerase (ATP-hydrolyzing)</fullName>
        <ecNumber evidence="4">5.6.2.2</ecNumber>
    </recommendedName>
</protein>
<dbReference type="InterPro" id="IPR014721">
    <property type="entry name" value="Ribsml_uS5_D2-typ_fold_subgr"/>
</dbReference>
<dbReference type="NCBIfam" id="NF004189">
    <property type="entry name" value="PRK05644.1"/>
    <property type="match status" value="1"/>
</dbReference>
<dbReference type="PANTHER" id="PTHR45866:SF1">
    <property type="entry name" value="DNA GYRASE SUBUNIT B, MITOCHONDRIAL"/>
    <property type="match status" value="1"/>
</dbReference>
<evidence type="ECO:0000256" key="7">
    <source>
        <dbReference type="ARBA" id="ARBA00022840"/>
    </source>
</evidence>
<keyword evidence="8" id="KW-0460">Magnesium</keyword>
<keyword evidence="14" id="KW-1185">Reference proteome</keyword>
<keyword evidence="10" id="KW-0238">DNA-binding</keyword>
<name>A0ABT0NLH8_9ACTN</name>
<dbReference type="InterPro" id="IPR000565">
    <property type="entry name" value="Topo_IIA_B"/>
</dbReference>
<keyword evidence="5" id="KW-0479">Metal-binding</keyword>
<organism evidence="13 14">
    <name type="scientific">Streptomyces lavenduligriseus</name>
    <dbReference type="NCBI Taxonomy" id="67315"/>
    <lineage>
        <taxon>Bacteria</taxon>
        <taxon>Bacillati</taxon>
        <taxon>Actinomycetota</taxon>
        <taxon>Actinomycetes</taxon>
        <taxon>Kitasatosporales</taxon>
        <taxon>Streptomycetaceae</taxon>
        <taxon>Streptomyces</taxon>
    </lineage>
</organism>
<dbReference type="InterPro" id="IPR013760">
    <property type="entry name" value="Topo_IIA-like_dom_sf"/>
</dbReference>
<evidence type="ECO:0000256" key="9">
    <source>
        <dbReference type="ARBA" id="ARBA00023029"/>
    </source>
</evidence>
<dbReference type="PROSITE" id="PS00177">
    <property type="entry name" value="TOPOISOMERASE_II"/>
    <property type="match status" value="1"/>
</dbReference>
<evidence type="ECO:0000256" key="1">
    <source>
        <dbReference type="ARBA" id="ARBA00000185"/>
    </source>
</evidence>
<dbReference type="Pfam" id="PF00986">
    <property type="entry name" value="DNA_gyraseB_C"/>
    <property type="match status" value="1"/>
</dbReference>
<dbReference type="EC" id="5.6.2.2" evidence="4"/>
<dbReference type="InterPro" id="IPR036890">
    <property type="entry name" value="HATPase_C_sf"/>
</dbReference>
<dbReference type="Gene3D" id="3.30.565.10">
    <property type="entry name" value="Histidine kinase-like ATPase, C-terminal domain"/>
    <property type="match status" value="1"/>
</dbReference>
<feature type="domain" description="Toprim" evidence="12">
    <location>
        <begin position="480"/>
        <end position="594"/>
    </location>
</feature>
<dbReference type="SUPFAM" id="SSF54211">
    <property type="entry name" value="Ribosomal protein S5 domain 2-like"/>
    <property type="match status" value="1"/>
</dbReference>
<dbReference type="Pfam" id="PF01751">
    <property type="entry name" value="Toprim"/>
    <property type="match status" value="1"/>
</dbReference>
<dbReference type="SUPFAM" id="SSF56719">
    <property type="entry name" value="Type II DNA topoisomerase"/>
    <property type="match status" value="1"/>
</dbReference>
<dbReference type="EMBL" id="JAMCCK010000002">
    <property type="protein sequence ID" value="MCL3992011.1"/>
    <property type="molecule type" value="Genomic_DNA"/>
</dbReference>
<dbReference type="InterPro" id="IPR018522">
    <property type="entry name" value="TopoIIA_CS"/>
</dbReference>
<evidence type="ECO:0000313" key="13">
    <source>
        <dbReference type="EMBL" id="MCL3992011.1"/>
    </source>
</evidence>
<dbReference type="SMART" id="SM00433">
    <property type="entry name" value="TOP2c"/>
    <property type="match status" value="1"/>
</dbReference>
<dbReference type="RefSeq" id="WP_030785369.1">
    <property type="nucleotide sequence ID" value="NZ_JAMCCK010000002.1"/>
</dbReference>
<dbReference type="InterPro" id="IPR003594">
    <property type="entry name" value="HATPase_dom"/>
</dbReference>
<sequence length="707" mass="77249">MTAETSVPSTALLAGADRDGSNYTARHLLVLEGLEAVRKRPGMYIGSTDSRGLMHCLWEIIDNSVDEALAGVCDRIEVILHDDGSVEVRDNGRGIPVDVEPRTGLSGVEVVMTKLHAGGKFGGGSYAASGGLHGVGASVVNALSARLDVEVDRGGHTHAISFRRGVPGAFAADGAEAKFEAKSGLRKTKKIPKTRTGTRVRYWADRQIFLKDAKLSLETLHQRARQTAFLVPGLTIVVRDEFGLGEGGSKGEESFRFDGGISEFCEYLANDKAICDVLRFSGKGTFKETVPVLDEHGQMTPTEVTRELGVDIALRWGTGYDTTVRSFVNIIATPKGGTHVAGFEQALTQTLNDVLRAKKLLRVAEDNIVKDDALEGLTAVVTVRLAEPQFEGQTKEVLGTSAARRIVNNVVSSELKAFLTATKRDAAAQARVVMEKVVAAARTRVAARQHKDAQRRKTALESSSLPAKLADCRSDDVDRSELFIVEGDSALGTAKLARNSEFQALLPIRGKILNVQRSSVTDMLKNAECGAIIQVIGAGSGRTFDIDQARYGKIIMMTDADVDGSHIRCLLLTLFQRYMRPMVQAGRVFAAVPPLHRIELIQPKKGQEKYVYTYSDRELRDKLMEFQSKGIRYKDSIQRYKGLGEMDADQLAETTMDPRHRTLRRINLSDLEAAEQVFDLLMGNDVAPRKEFISSSAATLDRSRIDA</sequence>
<comment type="catalytic activity">
    <reaction evidence="1">
        <text>ATP-dependent breakage, passage and rejoining of double-stranded DNA.</text>
        <dbReference type="EC" id="5.6.2.2"/>
    </reaction>
</comment>
<dbReference type="InterPro" id="IPR013506">
    <property type="entry name" value="Topo_IIA_bsu_dom2"/>
</dbReference>
<comment type="similarity">
    <text evidence="3">Belongs to the type II topoisomerase GyrB family.</text>
</comment>
<evidence type="ECO:0000259" key="12">
    <source>
        <dbReference type="PROSITE" id="PS50880"/>
    </source>
</evidence>
<dbReference type="PROSITE" id="PS50880">
    <property type="entry name" value="TOPRIM"/>
    <property type="match status" value="1"/>
</dbReference>
<evidence type="ECO:0000256" key="6">
    <source>
        <dbReference type="ARBA" id="ARBA00022741"/>
    </source>
</evidence>
<dbReference type="Pfam" id="PF00204">
    <property type="entry name" value="DNA_gyraseB"/>
    <property type="match status" value="1"/>
</dbReference>
<dbReference type="InterPro" id="IPR020568">
    <property type="entry name" value="Ribosomal_Su5_D2-typ_SF"/>
</dbReference>
<keyword evidence="7" id="KW-0067">ATP-binding</keyword>
<keyword evidence="11" id="KW-0413">Isomerase</keyword>
<evidence type="ECO:0000256" key="11">
    <source>
        <dbReference type="ARBA" id="ARBA00023235"/>
    </source>
</evidence>
<dbReference type="SMART" id="SM00387">
    <property type="entry name" value="HATPase_c"/>
    <property type="match status" value="1"/>
</dbReference>
<gene>
    <name evidence="13" type="ORF">M4438_00420</name>
</gene>
<comment type="caution">
    <text evidence="13">The sequence shown here is derived from an EMBL/GenBank/DDBJ whole genome shotgun (WGS) entry which is preliminary data.</text>
</comment>
<evidence type="ECO:0000256" key="3">
    <source>
        <dbReference type="ARBA" id="ARBA00010708"/>
    </source>
</evidence>
<evidence type="ECO:0000313" key="14">
    <source>
        <dbReference type="Proteomes" id="UP001202052"/>
    </source>
</evidence>
<dbReference type="SUPFAM" id="SSF55874">
    <property type="entry name" value="ATPase domain of HSP90 chaperone/DNA topoisomerase II/histidine kinase"/>
    <property type="match status" value="1"/>
</dbReference>
<dbReference type="Proteomes" id="UP001202052">
    <property type="component" value="Unassembled WGS sequence"/>
</dbReference>
<dbReference type="CDD" id="cd16928">
    <property type="entry name" value="HATPase_GyrB-like"/>
    <property type="match status" value="1"/>
</dbReference>